<comment type="caution">
    <text evidence="1">The sequence shown here is derived from an EMBL/GenBank/DDBJ whole genome shotgun (WGS) entry which is preliminary data.</text>
</comment>
<gene>
    <name evidence="1" type="ORF">SDC9_160232</name>
</gene>
<organism evidence="1">
    <name type="scientific">bioreactor metagenome</name>
    <dbReference type="NCBI Taxonomy" id="1076179"/>
    <lineage>
        <taxon>unclassified sequences</taxon>
        <taxon>metagenomes</taxon>
        <taxon>ecological metagenomes</taxon>
    </lineage>
</organism>
<proteinExistence type="predicted"/>
<name>A0A645FHC1_9ZZZZ</name>
<dbReference type="AlphaFoldDB" id="A0A645FHC1"/>
<dbReference type="EMBL" id="VSSQ01059337">
    <property type="protein sequence ID" value="MPN12912.1"/>
    <property type="molecule type" value="Genomic_DNA"/>
</dbReference>
<sequence>MHYCICLNISLCIYFTVLNKLGNQIPFTYKLSFIHALDTSMQNYIAFGTYLGTLYYPEHFNIFIRFYGKPGYHISLYDHFA</sequence>
<evidence type="ECO:0000313" key="1">
    <source>
        <dbReference type="EMBL" id="MPN12912.1"/>
    </source>
</evidence>
<reference evidence="1" key="1">
    <citation type="submission" date="2019-08" db="EMBL/GenBank/DDBJ databases">
        <authorList>
            <person name="Kucharzyk K."/>
            <person name="Murdoch R.W."/>
            <person name="Higgins S."/>
            <person name="Loffler F."/>
        </authorList>
    </citation>
    <scope>NUCLEOTIDE SEQUENCE</scope>
</reference>
<protein>
    <submittedName>
        <fullName evidence="1">Uncharacterized protein</fullName>
    </submittedName>
</protein>
<accession>A0A645FHC1</accession>